<evidence type="ECO:0000256" key="2">
    <source>
        <dbReference type="ARBA" id="ARBA00022654"/>
    </source>
</evidence>
<name>A0A4V6CXH4_BRAEL</name>
<dbReference type="Proteomes" id="UP000305095">
    <property type="component" value="Unassembled WGS sequence"/>
</dbReference>
<proteinExistence type="inferred from homology"/>
<dbReference type="PRINTS" id="PR01549">
    <property type="entry name" value="AUTOINDCRSYN"/>
</dbReference>
<dbReference type="GO" id="GO:0009372">
    <property type="term" value="P:quorum sensing"/>
    <property type="evidence" value="ECO:0007669"/>
    <property type="project" value="UniProtKB-UniRule"/>
</dbReference>
<dbReference type="Pfam" id="PF00765">
    <property type="entry name" value="Autoind_synth"/>
    <property type="match status" value="1"/>
</dbReference>
<comment type="caution">
    <text evidence="8">The sequence shown here is derived from an EMBL/GenBank/DDBJ whole genome shotgun (WGS) entry which is preliminary data.</text>
</comment>
<evidence type="ECO:0000256" key="4">
    <source>
        <dbReference type="ARBA" id="ARBA00022691"/>
    </source>
</evidence>
<dbReference type="InterPro" id="IPR016181">
    <property type="entry name" value="Acyl_CoA_acyltransferase"/>
</dbReference>
<dbReference type="GO" id="GO:0007165">
    <property type="term" value="P:signal transduction"/>
    <property type="evidence" value="ECO:0007669"/>
    <property type="project" value="TreeGrafter"/>
</dbReference>
<reference evidence="8 9" key="1">
    <citation type="submission" date="2019-05" db="EMBL/GenBank/DDBJ databases">
        <title>Draft Genome of Bradyrhizobium elkanii strain SEMIA 938, Used in Commercial Inoculants for Lupinus spp. in Brazil.</title>
        <authorList>
            <person name="Hungria M."/>
            <person name="Delamuta J.R.M."/>
            <person name="Ribeiro R.A."/>
            <person name="Nogueira M.A."/>
        </authorList>
    </citation>
    <scope>NUCLEOTIDE SEQUENCE [LARGE SCALE GENOMIC DNA]</scope>
    <source>
        <strain evidence="8 9">Semia 938</strain>
    </source>
</reference>
<keyword evidence="2 7" id="KW-0673">Quorum sensing</keyword>
<evidence type="ECO:0000313" key="9">
    <source>
        <dbReference type="Proteomes" id="UP000305095"/>
    </source>
</evidence>
<evidence type="ECO:0000313" key="8">
    <source>
        <dbReference type="EMBL" id="TKV80555.1"/>
    </source>
</evidence>
<organism evidence="8 9">
    <name type="scientific">Bradyrhizobium elkanii</name>
    <dbReference type="NCBI Taxonomy" id="29448"/>
    <lineage>
        <taxon>Bacteria</taxon>
        <taxon>Pseudomonadati</taxon>
        <taxon>Pseudomonadota</taxon>
        <taxon>Alphaproteobacteria</taxon>
        <taxon>Hyphomicrobiales</taxon>
        <taxon>Nitrobacteraceae</taxon>
        <taxon>Bradyrhizobium</taxon>
    </lineage>
</organism>
<dbReference type="PROSITE" id="PS00949">
    <property type="entry name" value="AUTOINDUCER_SYNTH_1"/>
    <property type="match status" value="1"/>
</dbReference>
<comment type="catalytic activity">
    <reaction evidence="6">
        <text>a fatty acyl-[ACP] + S-adenosyl-L-methionine = an N-acyl-L-homoserine lactone + S-methyl-5'-thioadenosine + holo-[ACP] + H(+)</text>
        <dbReference type="Rhea" id="RHEA:10096"/>
        <dbReference type="Rhea" id="RHEA-COMP:9685"/>
        <dbReference type="Rhea" id="RHEA-COMP:14125"/>
        <dbReference type="ChEBI" id="CHEBI:15378"/>
        <dbReference type="ChEBI" id="CHEBI:17509"/>
        <dbReference type="ChEBI" id="CHEBI:55474"/>
        <dbReference type="ChEBI" id="CHEBI:59789"/>
        <dbReference type="ChEBI" id="CHEBI:64479"/>
        <dbReference type="ChEBI" id="CHEBI:138651"/>
        <dbReference type="EC" id="2.3.1.184"/>
    </reaction>
</comment>
<evidence type="ECO:0000256" key="7">
    <source>
        <dbReference type="PROSITE-ProRule" id="PRU00533"/>
    </source>
</evidence>
<dbReference type="GO" id="GO:0061579">
    <property type="term" value="F:N-acyl homoserine lactone synthase activity"/>
    <property type="evidence" value="ECO:0007669"/>
    <property type="project" value="UniProtKB-EC"/>
</dbReference>
<evidence type="ECO:0000256" key="1">
    <source>
        <dbReference type="ARBA" id="ARBA00012340"/>
    </source>
</evidence>
<dbReference type="PROSITE" id="PS51187">
    <property type="entry name" value="AUTOINDUCER_SYNTH_2"/>
    <property type="match status" value="1"/>
</dbReference>
<protein>
    <recommendedName>
        <fullName evidence="1">acyl-homoserine-lactone synthase</fullName>
        <ecNumber evidence="1">2.3.1.184</ecNumber>
    </recommendedName>
</protein>
<accession>A0A4V6CXH4</accession>
<evidence type="ECO:0000256" key="3">
    <source>
        <dbReference type="ARBA" id="ARBA00022679"/>
    </source>
</evidence>
<dbReference type="PANTHER" id="PTHR39322:SF1">
    <property type="entry name" value="ISOVALERYL-HOMOSERINE LACTONE SYNTHASE"/>
    <property type="match status" value="1"/>
</dbReference>
<dbReference type="InterPro" id="IPR018311">
    <property type="entry name" value="Autoind_synth_CS"/>
</dbReference>
<gene>
    <name evidence="8" type="ORF">FDV58_16325</name>
</gene>
<evidence type="ECO:0000256" key="6">
    <source>
        <dbReference type="ARBA" id="ARBA00048576"/>
    </source>
</evidence>
<dbReference type="EC" id="2.3.1.184" evidence="1"/>
<keyword evidence="4" id="KW-0949">S-adenosyl-L-methionine</keyword>
<dbReference type="PANTHER" id="PTHR39322">
    <property type="entry name" value="ACYL-HOMOSERINE-LACTONE SYNTHASE"/>
    <property type="match status" value="1"/>
</dbReference>
<dbReference type="Gene3D" id="3.40.630.30">
    <property type="match status" value="1"/>
</dbReference>
<keyword evidence="5 7" id="KW-0071">Autoinducer synthesis</keyword>
<dbReference type="AlphaFoldDB" id="A0A4V6CXH4"/>
<keyword evidence="3 8" id="KW-0808">Transferase</keyword>
<evidence type="ECO:0000256" key="5">
    <source>
        <dbReference type="ARBA" id="ARBA00022929"/>
    </source>
</evidence>
<comment type="similarity">
    <text evidence="7">Belongs to the autoinducer synthase family.</text>
</comment>
<sequence>MYRLRRRVFRDRLDWSVSVSGDLEIDIYDALSPTYLLAVSDEREVLGCVRLLPTVGPTMLAETFAGLLGNRAAPRDERILESSRFCVDTERTVELGRKGFNRATLVLFAAMLEAIRARGARSIVTVTDARMERILRRAGWPLERLCEPQPLGQTMALAGFLHDSDQALEAMYRQAEVDGPVLVAMDLERRAA</sequence>
<dbReference type="InterPro" id="IPR001690">
    <property type="entry name" value="Autoind_synthase"/>
</dbReference>
<dbReference type="SUPFAM" id="SSF55729">
    <property type="entry name" value="Acyl-CoA N-acyltransferases (Nat)"/>
    <property type="match status" value="1"/>
</dbReference>
<dbReference type="EMBL" id="SZZP01000009">
    <property type="protein sequence ID" value="TKV80555.1"/>
    <property type="molecule type" value="Genomic_DNA"/>
</dbReference>